<evidence type="ECO:0008006" key="6">
    <source>
        <dbReference type="Google" id="ProtNLM"/>
    </source>
</evidence>
<accession>A0A1A5YCA5</accession>
<dbReference type="PANTHER" id="PTHR31088">
    <property type="entry name" value="MEMBRANE-ASSOCIATED PROTEIN VIPP1, CHLOROPLASTIC"/>
    <property type="match status" value="1"/>
</dbReference>
<evidence type="ECO:0000256" key="3">
    <source>
        <dbReference type="SAM" id="MobiDB-lite"/>
    </source>
</evidence>
<comment type="caution">
    <text evidence="4">The sequence shown here is derived from an EMBL/GenBank/DDBJ whole genome shotgun (WGS) entry which is preliminary data.</text>
</comment>
<evidence type="ECO:0000313" key="5">
    <source>
        <dbReference type="Proteomes" id="UP000092024"/>
    </source>
</evidence>
<feature type="compositionally biased region" description="Basic and acidic residues" evidence="3">
    <location>
        <begin position="206"/>
        <end position="216"/>
    </location>
</feature>
<feature type="coiled-coil region" evidence="2">
    <location>
        <begin position="26"/>
        <end position="53"/>
    </location>
</feature>
<dbReference type="EMBL" id="LYPA01000074">
    <property type="protein sequence ID" value="OBR63241.1"/>
    <property type="molecule type" value="Genomic_DNA"/>
</dbReference>
<proteinExistence type="inferred from homology"/>
<protein>
    <recommendedName>
        <fullName evidence="6">Phage shock protein A</fullName>
    </recommendedName>
</protein>
<comment type="similarity">
    <text evidence="1">Belongs to the PspA/Vipp/IM30 family.</text>
</comment>
<keyword evidence="5" id="KW-1185">Reference proteome</keyword>
<feature type="compositionally biased region" description="Polar residues" evidence="3">
    <location>
        <begin position="186"/>
        <end position="197"/>
    </location>
</feature>
<evidence type="ECO:0000256" key="1">
    <source>
        <dbReference type="ARBA" id="ARBA00043985"/>
    </source>
</evidence>
<dbReference type="RefSeq" id="WP_068686507.1">
    <property type="nucleotide sequence ID" value="NZ_LYPA01000074.1"/>
</dbReference>
<dbReference type="Proteomes" id="UP000092024">
    <property type="component" value="Unassembled WGS sequence"/>
</dbReference>
<keyword evidence="2" id="KW-0175">Coiled coil</keyword>
<gene>
    <name evidence="4" type="ORF">A7K91_25155</name>
</gene>
<dbReference type="OrthoDB" id="9779630at2"/>
<evidence type="ECO:0000313" key="4">
    <source>
        <dbReference type="EMBL" id="OBR63241.1"/>
    </source>
</evidence>
<dbReference type="PANTHER" id="PTHR31088:SF6">
    <property type="entry name" value="PHAGE SHOCK PROTEIN A"/>
    <property type="match status" value="1"/>
</dbReference>
<dbReference type="Pfam" id="PF04012">
    <property type="entry name" value="PspA_IM30"/>
    <property type="match status" value="1"/>
</dbReference>
<organism evidence="4 5">
    <name type="scientific">Paenibacillus oryzae</name>
    <dbReference type="NCBI Taxonomy" id="1844972"/>
    <lineage>
        <taxon>Bacteria</taxon>
        <taxon>Bacillati</taxon>
        <taxon>Bacillota</taxon>
        <taxon>Bacilli</taxon>
        <taxon>Bacillales</taxon>
        <taxon>Paenibacillaceae</taxon>
        <taxon>Paenibacillus</taxon>
    </lineage>
</organism>
<dbReference type="STRING" id="1844972.A7K91_25155"/>
<reference evidence="4 5" key="1">
    <citation type="submission" date="2016-05" db="EMBL/GenBank/DDBJ databases">
        <title>Paenibacillus oryzae. sp. nov., isolated from the rice root.</title>
        <authorList>
            <person name="Zhang J."/>
            <person name="Zhang X."/>
        </authorList>
    </citation>
    <scope>NUCLEOTIDE SEQUENCE [LARGE SCALE GENOMIC DNA]</scope>
    <source>
        <strain evidence="4 5">1DrF-4</strain>
    </source>
</reference>
<feature type="region of interest" description="Disordered" evidence="3">
    <location>
        <begin position="182"/>
        <end position="225"/>
    </location>
</feature>
<sequence length="225" mass="25157">MGILQRVFSMTKAAANEVLDKFENPVMMLNQYLRELDEEIAATERNAASQQAQERLLASKLKEQQAQAGHYEEKAIQAAAADRETEARAALEAKLLYLEQGEETIRLQQIARQAAEELSERIESLKEERVRLHSKRAELAARVRTASATTNFASSTLNGAVSQASRGFDRIEQKVMEWEAQRELSKSANGYSATDSFSPAAVAQEGRNERVEEELQRLLNKKSGS</sequence>
<evidence type="ECO:0000256" key="2">
    <source>
        <dbReference type="SAM" id="Coils"/>
    </source>
</evidence>
<feature type="coiled-coil region" evidence="2">
    <location>
        <begin position="108"/>
        <end position="142"/>
    </location>
</feature>
<dbReference type="AlphaFoldDB" id="A0A1A5YCA5"/>
<name>A0A1A5YCA5_9BACL</name>
<dbReference type="InterPro" id="IPR007157">
    <property type="entry name" value="PspA_VIPP1"/>
</dbReference>